<dbReference type="EMBL" id="JBHTLT010000001">
    <property type="protein sequence ID" value="MFD1203559.1"/>
    <property type="molecule type" value="Genomic_DNA"/>
</dbReference>
<keyword evidence="3" id="KW-1185">Reference proteome</keyword>
<evidence type="ECO:0000256" key="1">
    <source>
        <dbReference type="SAM" id="MobiDB-lite"/>
    </source>
</evidence>
<accession>A0ABW3TTK6</accession>
<reference evidence="3" key="1">
    <citation type="journal article" date="2019" name="Int. J. Syst. Evol. Microbiol.">
        <title>The Global Catalogue of Microorganisms (GCM) 10K type strain sequencing project: providing services to taxonomists for standard genome sequencing and annotation.</title>
        <authorList>
            <consortium name="The Broad Institute Genomics Platform"/>
            <consortium name="The Broad Institute Genome Sequencing Center for Infectious Disease"/>
            <person name="Wu L."/>
            <person name="Ma J."/>
        </authorList>
    </citation>
    <scope>NUCLEOTIDE SEQUENCE [LARGE SCALE GENOMIC DNA]</scope>
    <source>
        <strain evidence="3">CCUG 53915</strain>
    </source>
</reference>
<protein>
    <recommendedName>
        <fullName evidence="4">rRNA biogenesis protein rrp5</fullName>
    </recommendedName>
</protein>
<evidence type="ECO:0008006" key="4">
    <source>
        <dbReference type="Google" id="ProtNLM"/>
    </source>
</evidence>
<name>A0ABW3TTK6_9BACL</name>
<organism evidence="2 3">
    <name type="scientific">Sporosarcina contaminans</name>
    <dbReference type="NCBI Taxonomy" id="633403"/>
    <lineage>
        <taxon>Bacteria</taxon>
        <taxon>Bacillati</taxon>
        <taxon>Bacillota</taxon>
        <taxon>Bacilli</taxon>
        <taxon>Bacillales</taxon>
        <taxon>Caryophanaceae</taxon>
        <taxon>Sporosarcina</taxon>
    </lineage>
</organism>
<feature type="region of interest" description="Disordered" evidence="1">
    <location>
        <begin position="26"/>
        <end position="99"/>
    </location>
</feature>
<dbReference type="RefSeq" id="WP_381479420.1">
    <property type="nucleotide sequence ID" value="NZ_JBHTLT010000001.1"/>
</dbReference>
<gene>
    <name evidence="2" type="ORF">ACFQ38_00210</name>
</gene>
<proteinExistence type="predicted"/>
<evidence type="ECO:0000313" key="2">
    <source>
        <dbReference type="EMBL" id="MFD1203559.1"/>
    </source>
</evidence>
<comment type="caution">
    <text evidence="2">The sequence shown here is derived from an EMBL/GenBank/DDBJ whole genome shotgun (WGS) entry which is preliminary data.</text>
</comment>
<sequence length="156" mass="16863">MNLKITIDAPELAGAIESLAAALSSMNNPLPLTTPATAKQEETKEIDKSKQDKPKAETKKQDAPAKEETKQDPVKEAPKQRTKSEPTPTPEAEGDEKAEQLISLEVVRGKLADFSAGGKENQKQVVDALSRFGVKKLTDVNPADYKKLLELVGLSV</sequence>
<dbReference type="Proteomes" id="UP001597231">
    <property type="component" value="Unassembled WGS sequence"/>
</dbReference>
<feature type="compositionally biased region" description="Basic and acidic residues" evidence="1">
    <location>
        <begin position="39"/>
        <end position="84"/>
    </location>
</feature>
<evidence type="ECO:0000313" key="3">
    <source>
        <dbReference type="Proteomes" id="UP001597231"/>
    </source>
</evidence>
<feature type="compositionally biased region" description="Polar residues" evidence="1">
    <location>
        <begin position="26"/>
        <end position="37"/>
    </location>
</feature>